<dbReference type="AlphaFoldDB" id="A0AA41T955"/>
<organism evidence="5 6">
    <name type="scientific">Sciurus carolinensis</name>
    <name type="common">Eastern gray squirrel</name>
    <dbReference type="NCBI Taxonomy" id="30640"/>
    <lineage>
        <taxon>Eukaryota</taxon>
        <taxon>Metazoa</taxon>
        <taxon>Chordata</taxon>
        <taxon>Craniata</taxon>
        <taxon>Vertebrata</taxon>
        <taxon>Euteleostomi</taxon>
        <taxon>Mammalia</taxon>
        <taxon>Eutheria</taxon>
        <taxon>Euarchontoglires</taxon>
        <taxon>Glires</taxon>
        <taxon>Rodentia</taxon>
        <taxon>Sciuromorpha</taxon>
        <taxon>Sciuridae</taxon>
        <taxon>Sciurinae</taxon>
        <taxon>Sciurini</taxon>
        <taxon>Sciurus</taxon>
    </lineage>
</organism>
<dbReference type="GO" id="GO:0005525">
    <property type="term" value="F:GTP binding"/>
    <property type="evidence" value="ECO:0007669"/>
    <property type="project" value="UniProtKB-KW"/>
</dbReference>
<dbReference type="GO" id="GO:0003924">
    <property type="term" value="F:GTPase activity"/>
    <property type="evidence" value="ECO:0007669"/>
    <property type="project" value="InterPro"/>
</dbReference>
<keyword evidence="5" id="KW-0648">Protein biosynthesis</keyword>
<dbReference type="PANTHER" id="PTHR23115">
    <property type="entry name" value="TRANSLATION FACTOR"/>
    <property type="match status" value="1"/>
</dbReference>
<dbReference type="GO" id="GO:0003746">
    <property type="term" value="F:translation elongation factor activity"/>
    <property type="evidence" value="ECO:0007669"/>
    <property type="project" value="UniProtKB-KW"/>
</dbReference>
<name>A0AA41T955_SCICA</name>
<evidence type="ECO:0000259" key="4">
    <source>
        <dbReference type="Pfam" id="PF00009"/>
    </source>
</evidence>
<dbReference type="InterPro" id="IPR000795">
    <property type="entry name" value="T_Tr_GTP-bd_dom"/>
</dbReference>
<keyword evidence="1" id="KW-0547">Nucleotide-binding</keyword>
<evidence type="ECO:0000313" key="5">
    <source>
        <dbReference type="EMBL" id="MBZ3888450.1"/>
    </source>
</evidence>
<evidence type="ECO:0000256" key="3">
    <source>
        <dbReference type="ARBA" id="ARBA00049117"/>
    </source>
</evidence>
<dbReference type="EMBL" id="JAATJV010423300">
    <property type="protein sequence ID" value="MBZ3888450.1"/>
    <property type="molecule type" value="Genomic_DNA"/>
</dbReference>
<comment type="catalytic activity">
    <reaction evidence="3">
        <text>GTP + H2O = GDP + phosphate + H(+)</text>
        <dbReference type="Rhea" id="RHEA:19669"/>
        <dbReference type="ChEBI" id="CHEBI:15377"/>
        <dbReference type="ChEBI" id="CHEBI:15378"/>
        <dbReference type="ChEBI" id="CHEBI:37565"/>
        <dbReference type="ChEBI" id="CHEBI:43474"/>
        <dbReference type="ChEBI" id="CHEBI:58189"/>
    </reaction>
    <physiologicalReaction direction="left-to-right" evidence="3">
        <dbReference type="Rhea" id="RHEA:19670"/>
    </physiologicalReaction>
</comment>
<protein>
    <submittedName>
        <fullName evidence="5">Elongation factor 1-alpha, oocyte form</fullName>
    </submittedName>
</protein>
<dbReference type="InterPro" id="IPR027417">
    <property type="entry name" value="P-loop_NTPase"/>
</dbReference>
<gene>
    <name evidence="5" type="ORF">SUZIE_197995</name>
</gene>
<dbReference type="Proteomes" id="UP001166674">
    <property type="component" value="Unassembled WGS sequence"/>
</dbReference>
<comment type="caution">
    <text evidence="5">The sequence shown here is derived from an EMBL/GenBank/DDBJ whole genome shotgun (WGS) entry which is preliminary data.</text>
</comment>
<accession>A0AA41T955</accession>
<sequence length="80" mass="9416">MEKEKIHINIVVIEHVDLGKSTTIGHLIYKRTTENFEKEAAEMGKGYFKYTWILNKLKAEHEYGITIVISLWKFETTNIM</sequence>
<keyword evidence="6" id="KW-1185">Reference proteome</keyword>
<dbReference type="InterPro" id="IPR050100">
    <property type="entry name" value="TRAFAC_GTPase_members"/>
</dbReference>
<proteinExistence type="predicted"/>
<reference evidence="5" key="1">
    <citation type="submission" date="2020-03" db="EMBL/GenBank/DDBJ databases">
        <title>Studies in the Genomics of Life Span.</title>
        <authorList>
            <person name="Glass D."/>
        </authorList>
    </citation>
    <scope>NUCLEOTIDE SEQUENCE</scope>
    <source>
        <strain evidence="5">SUZIE</strain>
        <tissue evidence="5">Muscle</tissue>
    </source>
</reference>
<dbReference type="SUPFAM" id="SSF52540">
    <property type="entry name" value="P-loop containing nucleoside triphosphate hydrolases"/>
    <property type="match status" value="1"/>
</dbReference>
<dbReference type="Gene3D" id="3.40.50.300">
    <property type="entry name" value="P-loop containing nucleotide triphosphate hydrolases"/>
    <property type="match status" value="1"/>
</dbReference>
<feature type="domain" description="Tr-type G" evidence="4">
    <location>
        <begin position="6"/>
        <end position="78"/>
    </location>
</feature>
<evidence type="ECO:0000256" key="1">
    <source>
        <dbReference type="ARBA" id="ARBA00022741"/>
    </source>
</evidence>
<keyword evidence="2" id="KW-0342">GTP-binding</keyword>
<keyword evidence="5" id="KW-0251">Elongation factor</keyword>
<dbReference type="Pfam" id="PF00009">
    <property type="entry name" value="GTP_EFTU"/>
    <property type="match status" value="1"/>
</dbReference>
<evidence type="ECO:0000313" key="6">
    <source>
        <dbReference type="Proteomes" id="UP001166674"/>
    </source>
</evidence>
<evidence type="ECO:0000256" key="2">
    <source>
        <dbReference type="ARBA" id="ARBA00023134"/>
    </source>
</evidence>